<dbReference type="Proteomes" id="UP001629113">
    <property type="component" value="Unassembled WGS sequence"/>
</dbReference>
<proteinExistence type="predicted"/>
<organism evidence="2 3">
    <name type="scientific">Phlyctema vagabunda</name>
    <dbReference type="NCBI Taxonomy" id="108571"/>
    <lineage>
        <taxon>Eukaryota</taxon>
        <taxon>Fungi</taxon>
        <taxon>Dikarya</taxon>
        <taxon>Ascomycota</taxon>
        <taxon>Pezizomycotina</taxon>
        <taxon>Leotiomycetes</taxon>
        <taxon>Helotiales</taxon>
        <taxon>Dermateaceae</taxon>
        <taxon>Phlyctema</taxon>
    </lineage>
</organism>
<protein>
    <submittedName>
        <fullName evidence="2">Uncharacterized protein</fullName>
    </submittedName>
</protein>
<dbReference type="EMBL" id="JBFCZG010000001">
    <property type="protein sequence ID" value="KAL3428516.1"/>
    <property type="molecule type" value="Genomic_DNA"/>
</dbReference>
<evidence type="ECO:0000313" key="2">
    <source>
        <dbReference type="EMBL" id="KAL3428516.1"/>
    </source>
</evidence>
<accession>A0ABR4PZ08</accession>
<evidence type="ECO:0000256" key="1">
    <source>
        <dbReference type="SAM" id="MobiDB-lite"/>
    </source>
</evidence>
<feature type="region of interest" description="Disordered" evidence="1">
    <location>
        <begin position="69"/>
        <end position="114"/>
    </location>
</feature>
<name>A0ABR4PZ08_9HELO</name>
<comment type="caution">
    <text evidence="2">The sequence shown here is derived from an EMBL/GenBank/DDBJ whole genome shotgun (WGS) entry which is preliminary data.</text>
</comment>
<gene>
    <name evidence="2" type="ORF">PVAG01_02025</name>
</gene>
<keyword evidence="3" id="KW-1185">Reference proteome</keyword>
<reference evidence="2 3" key="1">
    <citation type="submission" date="2024-06" db="EMBL/GenBank/DDBJ databases">
        <title>Complete genome of Phlyctema vagabunda strain 19-DSS-EL-015.</title>
        <authorList>
            <person name="Fiorenzani C."/>
        </authorList>
    </citation>
    <scope>NUCLEOTIDE SEQUENCE [LARGE SCALE GENOMIC DNA]</scope>
    <source>
        <strain evidence="2 3">19-DSS-EL-015</strain>
    </source>
</reference>
<sequence length="209" mass="23766">MPSRVTSNQQVLYGFAGVEVVDKFKCTTQTLNEQNQIVLDHLKVHLDMRKEQERVQLLALLDQDLARSKAKSQSSRCSSSSKAASAGRDTKRAPGNDTSEAETHPNTDMNTDMNMDDDFTERFRAIELADQHRAAAQLDAHMVRIFGTGVDDPAPCRVYTAPARFEELDMGDEDEQQSATRRRRPGNWVERNWRAARAAWRDVFRGVRR</sequence>
<feature type="compositionally biased region" description="Low complexity" evidence="1">
    <location>
        <begin position="71"/>
        <end position="87"/>
    </location>
</feature>
<evidence type="ECO:0000313" key="3">
    <source>
        <dbReference type="Proteomes" id="UP001629113"/>
    </source>
</evidence>